<keyword evidence="1" id="KW-0805">Transcription regulation</keyword>
<organism evidence="6 7">
    <name type="scientific">Occultella aeris</name>
    <dbReference type="NCBI Taxonomy" id="2761496"/>
    <lineage>
        <taxon>Bacteria</taxon>
        <taxon>Bacillati</taxon>
        <taxon>Actinomycetota</taxon>
        <taxon>Actinomycetes</taxon>
        <taxon>Micrococcales</taxon>
        <taxon>Ruaniaceae</taxon>
        <taxon>Occultella</taxon>
    </lineage>
</organism>
<dbReference type="GO" id="GO:0000976">
    <property type="term" value="F:transcription cis-regulatory region binding"/>
    <property type="evidence" value="ECO:0007669"/>
    <property type="project" value="TreeGrafter"/>
</dbReference>
<dbReference type="InterPro" id="IPR028082">
    <property type="entry name" value="Peripla_BP_I"/>
</dbReference>
<dbReference type="Gene3D" id="3.40.50.2300">
    <property type="match status" value="2"/>
</dbReference>
<evidence type="ECO:0000313" key="6">
    <source>
        <dbReference type="EMBL" id="VZO37497.1"/>
    </source>
</evidence>
<dbReference type="PANTHER" id="PTHR30146">
    <property type="entry name" value="LACI-RELATED TRANSCRIPTIONAL REPRESSOR"/>
    <property type="match status" value="1"/>
</dbReference>
<accession>A0A7M4DKA2</accession>
<comment type="caution">
    <text evidence="6">The sequence shown here is derived from an EMBL/GenBank/DDBJ whole genome shotgun (WGS) entry which is preliminary data.</text>
</comment>
<dbReference type="Gene3D" id="1.10.260.40">
    <property type="entry name" value="lambda repressor-like DNA-binding domains"/>
    <property type="match status" value="1"/>
</dbReference>
<keyword evidence="3" id="KW-0804">Transcription</keyword>
<dbReference type="CDD" id="cd01392">
    <property type="entry name" value="HTH_LacI"/>
    <property type="match status" value="1"/>
</dbReference>
<sequence length="640" mass="68039">MNTPRVATIAEVADAAGVSRATVSRVMNGRSTVRADLAARVRAVATELNYSPSTVARSLSLGRTQTVALLVPDLSNPMFQQILRGANQAAARDSYRVLVADSIEDPSRELELALEARRRCDALILCSPRMPDADLAQVLATAGPVVVVNRDPEDASVPVLSVDYADGIRTLTQRLIKLGHTAFIYLAGPESSTSNTVRLRALRALEGENPHISIRYEPCGAMIEDGYAALDAVLGSRATAVLAYNDLVAFGLLGKLNESGVGVPGDISVVGFDDIAFARYATPALTTMAVPQAELGRQAWEQLHQLILGGGERPSLYFRPRLVERASSGPVPRERSGPAAEVTGAEAPATLAAPGVLLWSRDDEVGVLGVDGLELARYERHAAMPDVHAPRPYLHPIYTLAGTMLTEQSPVDHRHQYGLSLAVPAVNGTSFWGGRTFVRGAGPTLLENHGTQVPHDLTLTGATLSEHLVWHSHEGEVLVEEDRTLTAAARPGADGWQLSWRSDLRAVRALTIESPATSGRPGAGYGGIFWRFPLGGPAGLLVADGEGEDAAHGSTSPWLAVSRAGEEGAWTALLIQGPAVRPWFARAGDYLGVGPALVWDTPLTVTEGADLPLELHALLVDRALDRDEIEALLPGLPGVH</sequence>
<dbReference type="CDD" id="cd06267">
    <property type="entry name" value="PBP1_LacI_sugar_binding-like"/>
    <property type="match status" value="1"/>
</dbReference>
<dbReference type="SMART" id="SM00354">
    <property type="entry name" value="HTH_LACI"/>
    <property type="match status" value="1"/>
</dbReference>
<evidence type="ECO:0000313" key="7">
    <source>
        <dbReference type="Proteomes" id="UP000419743"/>
    </source>
</evidence>
<dbReference type="PROSITE" id="PS00356">
    <property type="entry name" value="HTH_LACI_1"/>
    <property type="match status" value="1"/>
</dbReference>
<dbReference type="InterPro" id="IPR029475">
    <property type="entry name" value="DUF6807"/>
</dbReference>
<dbReference type="EMBL" id="CACRYJ010000034">
    <property type="protein sequence ID" value="VZO37497.1"/>
    <property type="molecule type" value="Genomic_DNA"/>
</dbReference>
<dbReference type="InterPro" id="IPR001387">
    <property type="entry name" value="Cro/C1-type_HTH"/>
</dbReference>
<keyword evidence="2" id="KW-0238">DNA-binding</keyword>
<dbReference type="PROSITE" id="PS50943">
    <property type="entry name" value="HTH_CROC1"/>
    <property type="match status" value="1"/>
</dbReference>
<evidence type="ECO:0000256" key="3">
    <source>
        <dbReference type="ARBA" id="ARBA00023163"/>
    </source>
</evidence>
<dbReference type="PANTHER" id="PTHR30146:SF138">
    <property type="entry name" value="TRANSCRIPTIONAL REGULATORY PROTEIN"/>
    <property type="match status" value="1"/>
</dbReference>
<dbReference type="Pfam" id="PF13377">
    <property type="entry name" value="Peripla_BP_3"/>
    <property type="match status" value="1"/>
</dbReference>
<dbReference type="RefSeq" id="WP_231955302.1">
    <property type="nucleotide sequence ID" value="NZ_CACRYJ010000034.1"/>
</dbReference>
<reference evidence="6 7" key="1">
    <citation type="submission" date="2019-11" db="EMBL/GenBank/DDBJ databases">
        <authorList>
            <person name="Criscuolo A."/>
        </authorList>
    </citation>
    <scope>NUCLEOTIDE SEQUENCE [LARGE SCALE GENOMIC DNA]</scope>
    <source>
        <strain evidence="6">CIP111667</strain>
    </source>
</reference>
<dbReference type="SUPFAM" id="SSF47413">
    <property type="entry name" value="lambda repressor-like DNA-binding domains"/>
    <property type="match status" value="1"/>
</dbReference>
<keyword evidence="7" id="KW-1185">Reference proteome</keyword>
<dbReference type="PROSITE" id="PS50932">
    <property type="entry name" value="HTH_LACI_2"/>
    <property type="match status" value="1"/>
</dbReference>
<dbReference type="AlphaFoldDB" id="A0A7M4DKA2"/>
<feature type="domain" description="HTH lacI-type" evidence="4">
    <location>
        <begin position="7"/>
        <end position="61"/>
    </location>
</feature>
<proteinExistence type="predicted"/>
<feature type="domain" description="HTH cro/C1-type" evidence="5">
    <location>
        <begin position="8"/>
        <end position="55"/>
    </location>
</feature>
<dbReference type="InterPro" id="IPR000843">
    <property type="entry name" value="HTH_LacI"/>
</dbReference>
<dbReference type="InterPro" id="IPR046335">
    <property type="entry name" value="LacI/GalR-like_sensor"/>
</dbReference>
<evidence type="ECO:0000259" key="4">
    <source>
        <dbReference type="PROSITE" id="PS50932"/>
    </source>
</evidence>
<dbReference type="SUPFAM" id="SSF53822">
    <property type="entry name" value="Periplasmic binding protein-like I"/>
    <property type="match status" value="1"/>
</dbReference>
<dbReference type="Pfam" id="PF00356">
    <property type="entry name" value="LacI"/>
    <property type="match status" value="1"/>
</dbReference>
<name>A0A7M4DKA2_9MICO</name>
<dbReference type="GO" id="GO:0003700">
    <property type="term" value="F:DNA-binding transcription factor activity"/>
    <property type="evidence" value="ECO:0007669"/>
    <property type="project" value="TreeGrafter"/>
</dbReference>
<dbReference type="Pfam" id="PF14100">
    <property type="entry name" value="DUF6807"/>
    <property type="match status" value="1"/>
</dbReference>
<dbReference type="Proteomes" id="UP000419743">
    <property type="component" value="Unassembled WGS sequence"/>
</dbReference>
<evidence type="ECO:0000256" key="2">
    <source>
        <dbReference type="ARBA" id="ARBA00023125"/>
    </source>
</evidence>
<gene>
    <name evidence="6" type="primary">rbsR_8</name>
    <name evidence="6" type="ORF">HALOF300_02565</name>
</gene>
<protein>
    <submittedName>
        <fullName evidence="6">Ribose operon repressor</fullName>
    </submittedName>
</protein>
<dbReference type="InterPro" id="IPR010982">
    <property type="entry name" value="Lambda_DNA-bd_dom_sf"/>
</dbReference>
<evidence type="ECO:0000256" key="1">
    <source>
        <dbReference type="ARBA" id="ARBA00023015"/>
    </source>
</evidence>
<evidence type="ECO:0000259" key="5">
    <source>
        <dbReference type="PROSITE" id="PS50943"/>
    </source>
</evidence>